<accession>A0A6A7BP79</accession>
<dbReference type="AlphaFoldDB" id="A0A6A7BP79"/>
<evidence type="ECO:0000313" key="2">
    <source>
        <dbReference type="Proteomes" id="UP000799421"/>
    </source>
</evidence>
<evidence type="ECO:0000313" key="1">
    <source>
        <dbReference type="EMBL" id="KAF2857153.1"/>
    </source>
</evidence>
<sequence length="172" mass="19891">MMVDLQLRLTHCNRSAQPSPTDMPHINFIDLVSLYNGAPEKYDEFILPVKLAREALPDLEYNPKGLRATIASRLTDTARMWCVQTAYYRSGLIDTLDNVLEAFVVQFKWNDASNQAYAAVQWTKLKYVNLTQLTVDLETLGIKLSYDFDKQHRKAFEIMPTYLVRGWARQLI</sequence>
<reference evidence="1" key="1">
    <citation type="journal article" date="2020" name="Stud. Mycol.">
        <title>101 Dothideomycetes genomes: a test case for predicting lifestyles and emergence of pathogens.</title>
        <authorList>
            <person name="Haridas S."/>
            <person name="Albert R."/>
            <person name="Binder M."/>
            <person name="Bloem J."/>
            <person name="Labutti K."/>
            <person name="Salamov A."/>
            <person name="Andreopoulos B."/>
            <person name="Baker S."/>
            <person name="Barry K."/>
            <person name="Bills G."/>
            <person name="Bluhm B."/>
            <person name="Cannon C."/>
            <person name="Castanera R."/>
            <person name="Culley D."/>
            <person name="Daum C."/>
            <person name="Ezra D."/>
            <person name="Gonzalez J."/>
            <person name="Henrissat B."/>
            <person name="Kuo A."/>
            <person name="Liang C."/>
            <person name="Lipzen A."/>
            <person name="Lutzoni F."/>
            <person name="Magnuson J."/>
            <person name="Mondo S."/>
            <person name="Nolan M."/>
            <person name="Ohm R."/>
            <person name="Pangilinan J."/>
            <person name="Park H.-J."/>
            <person name="Ramirez L."/>
            <person name="Alfaro M."/>
            <person name="Sun H."/>
            <person name="Tritt A."/>
            <person name="Yoshinaga Y."/>
            <person name="Zwiers L.-H."/>
            <person name="Turgeon B."/>
            <person name="Goodwin S."/>
            <person name="Spatafora J."/>
            <person name="Crous P."/>
            <person name="Grigoriev I."/>
        </authorList>
    </citation>
    <scope>NUCLEOTIDE SEQUENCE</scope>
    <source>
        <strain evidence="1">CBS 480.64</strain>
    </source>
</reference>
<organism evidence="1 2">
    <name type="scientific">Piedraia hortae CBS 480.64</name>
    <dbReference type="NCBI Taxonomy" id="1314780"/>
    <lineage>
        <taxon>Eukaryota</taxon>
        <taxon>Fungi</taxon>
        <taxon>Dikarya</taxon>
        <taxon>Ascomycota</taxon>
        <taxon>Pezizomycotina</taxon>
        <taxon>Dothideomycetes</taxon>
        <taxon>Dothideomycetidae</taxon>
        <taxon>Capnodiales</taxon>
        <taxon>Piedraiaceae</taxon>
        <taxon>Piedraia</taxon>
    </lineage>
</organism>
<proteinExistence type="predicted"/>
<dbReference type="EMBL" id="MU006062">
    <property type="protein sequence ID" value="KAF2857153.1"/>
    <property type="molecule type" value="Genomic_DNA"/>
</dbReference>
<dbReference type="Proteomes" id="UP000799421">
    <property type="component" value="Unassembled WGS sequence"/>
</dbReference>
<keyword evidence="2" id="KW-1185">Reference proteome</keyword>
<name>A0A6A7BP79_9PEZI</name>
<protein>
    <submittedName>
        <fullName evidence="1">Uncharacterized protein</fullName>
    </submittedName>
</protein>
<gene>
    <name evidence="1" type="ORF">K470DRAFT_12779</name>
</gene>